<comment type="caution">
    <text evidence="1">The sequence shown here is derived from an EMBL/GenBank/DDBJ whole genome shotgun (WGS) entry which is preliminary data.</text>
</comment>
<evidence type="ECO:0000313" key="2">
    <source>
        <dbReference type="Proteomes" id="UP000051445"/>
    </source>
</evidence>
<evidence type="ECO:0000313" key="1">
    <source>
        <dbReference type="EMBL" id="KRL25991.1"/>
    </source>
</evidence>
<keyword evidence="2" id="KW-1185">Reference proteome</keyword>
<organism evidence="1 2">
    <name type="scientific">Limosilactobacillus frumenti DSM 13145</name>
    <dbReference type="NCBI Taxonomy" id="1423746"/>
    <lineage>
        <taxon>Bacteria</taxon>
        <taxon>Bacillati</taxon>
        <taxon>Bacillota</taxon>
        <taxon>Bacilli</taxon>
        <taxon>Lactobacillales</taxon>
        <taxon>Lactobacillaceae</taxon>
        <taxon>Limosilactobacillus</taxon>
    </lineage>
</organism>
<dbReference type="PATRIC" id="fig|1423746.3.peg.1407"/>
<name>A0A0R1P0F6_9LACO</name>
<dbReference type="EMBL" id="AZER01000025">
    <property type="protein sequence ID" value="KRL25991.1"/>
    <property type="molecule type" value="Genomic_DNA"/>
</dbReference>
<protein>
    <submittedName>
        <fullName evidence="1">Uncharacterized protein</fullName>
    </submittedName>
</protein>
<dbReference type="AlphaFoldDB" id="A0A0R1P0F6"/>
<gene>
    <name evidence="1" type="ORF">FD27_GL001377</name>
</gene>
<dbReference type="Gene3D" id="3.20.20.70">
    <property type="entry name" value="Aldolase class I"/>
    <property type="match status" value="1"/>
</dbReference>
<accession>A0A0R1P0F6</accession>
<dbReference type="Proteomes" id="UP000051445">
    <property type="component" value="Unassembled WGS sequence"/>
</dbReference>
<proteinExistence type="predicted"/>
<reference evidence="1 2" key="1">
    <citation type="journal article" date="2015" name="Genome Announc.">
        <title>Expanding the biotechnology potential of lactobacilli through comparative genomics of 213 strains and associated genera.</title>
        <authorList>
            <person name="Sun Z."/>
            <person name="Harris H.M."/>
            <person name="McCann A."/>
            <person name="Guo C."/>
            <person name="Argimon S."/>
            <person name="Zhang W."/>
            <person name="Yang X."/>
            <person name="Jeffery I.B."/>
            <person name="Cooney J.C."/>
            <person name="Kagawa T.F."/>
            <person name="Liu W."/>
            <person name="Song Y."/>
            <person name="Salvetti E."/>
            <person name="Wrobel A."/>
            <person name="Rasinkangas P."/>
            <person name="Parkhill J."/>
            <person name="Rea M.C."/>
            <person name="O'Sullivan O."/>
            <person name="Ritari J."/>
            <person name="Douillard F.P."/>
            <person name="Paul Ross R."/>
            <person name="Yang R."/>
            <person name="Briner A.E."/>
            <person name="Felis G.E."/>
            <person name="de Vos W.M."/>
            <person name="Barrangou R."/>
            <person name="Klaenhammer T.R."/>
            <person name="Caufield P.W."/>
            <person name="Cui Y."/>
            <person name="Zhang H."/>
            <person name="O'Toole P.W."/>
        </authorList>
    </citation>
    <scope>NUCLEOTIDE SEQUENCE [LARGE SCALE GENOMIC DNA]</scope>
    <source>
        <strain evidence="1 2">DSM 13145</strain>
    </source>
</reference>
<dbReference type="STRING" id="1423746.FD27_GL001377"/>
<sequence length="128" mass="14690">MVMNSIKNKAVLNNITWVEGNADSTITSQQIKTALHHQQPVCFRIDEGAQQLTPFEFVERISRQFDNCLHDLTKQQIQHINFIYQPQWTSHLNHQQQMILSRLIQDALTDLFGQSVVADNITVGFAAQ</sequence>
<dbReference type="RefSeq" id="WP_057752452.1">
    <property type="nucleotide sequence ID" value="NZ_AZER01000025.1"/>
</dbReference>
<dbReference type="InterPro" id="IPR013785">
    <property type="entry name" value="Aldolase_TIM"/>
</dbReference>